<dbReference type="EMBL" id="FRAN01000002">
    <property type="protein sequence ID" value="SHK48722.1"/>
    <property type="molecule type" value="Genomic_DNA"/>
</dbReference>
<dbReference type="OrthoDB" id="66844at2157"/>
<organism evidence="1 3">
    <name type="scientific">Haladaptatus paucihalophilus DX253</name>
    <dbReference type="NCBI Taxonomy" id="797209"/>
    <lineage>
        <taxon>Archaea</taxon>
        <taxon>Methanobacteriati</taxon>
        <taxon>Methanobacteriota</taxon>
        <taxon>Stenosarchaea group</taxon>
        <taxon>Halobacteria</taxon>
        <taxon>Halobacteriales</taxon>
        <taxon>Haladaptataceae</taxon>
        <taxon>Haladaptatus</taxon>
    </lineage>
</organism>
<dbReference type="Proteomes" id="UP000003751">
    <property type="component" value="Unassembled WGS sequence"/>
</dbReference>
<keyword evidence="4" id="KW-1185">Reference proteome</keyword>
<dbReference type="InterPro" id="IPR019587">
    <property type="entry name" value="Polyketide_cyclase/dehydratase"/>
</dbReference>
<dbReference type="AlphaFoldDB" id="E7QQG8"/>
<proteinExistence type="predicted"/>
<accession>E7QQG8</accession>
<dbReference type="RefSeq" id="WP_007977688.1">
    <property type="nucleotide sequence ID" value="NZ_AEMG01000004.1"/>
</dbReference>
<dbReference type="STRING" id="797209.GCA_000376445_01153"/>
<dbReference type="PATRIC" id="fig|797209.4.peg.1029"/>
<gene>
    <name evidence="2" type="ORF">SAMN05444342_1422</name>
    <name evidence="1" type="ORF">ZOD2009_05192</name>
</gene>
<evidence type="ECO:0000313" key="3">
    <source>
        <dbReference type="Proteomes" id="UP000003751"/>
    </source>
</evidence>
<reference evidence="1 3" key="1">
    <citation type="journal article" date="2014" name="ISME J.">
        <title>Trehalose/2-sulfotrehalose biosynthesis and glycine-betaine uptake are widely spread mechanisms for osmoadaptation in the Halobacteriales.</title>
        <authorList>
            <person name="Youssef N.H."/>
            <person name="Savage-Ashlock K.N."/>
            <person name="McCully A.L."/>
            <person name="Luedtke B."/>
            <person name="Shaw E.I."/>
            <person name="Hoff W.D."/>
            <person name="Elshahed M.S."/>
        </authorList>
    </citation>
    <scope>NUCLEOTIDE SEQUENCE [LARGE SCALE GENOMIC DNA]</scope>
    <source>
        <strain evidence="1 3">DX253</strain>
    </source>
</reference>
<evidence type="ECO:0000313" key="2">
    <source>
        <dbReference type="EMBL" id="SHK48722.1"/>
    </source>
</evidence>
<reference evidence="2" key="3">
    <citation type="submission" date="2016-11" db="EMBL/GenBank/DDBJ databases">
        <authorList>
            <person name="Jaros S."/>
            <person name="Januszkiewicz K."/>
            <person name="Wedrychowicz H."/>
        </authorList>
    </citation>
    <scope>NUCLEOTIDE SEQUENCE [LARGE SCALE GENOMIC DNA]</scope>
    <source>
        <strain evidence="2">DX253</strain>
    </source>
</reference>
<dbReference type="Pfam" id="PF10604">
    <property type="entry name" value="Polyketide_cyc2"/>
    <property type="match status" value="1"/>
</dbReference>
<evidence type="ECO:0000313" key="4">
    <source>
        <dbReference type="Proteomes" id="UP000184203"/>
    </source>
</evidence>
<dbReference type="InterPro" id="IPR023393">
    <property type="entry name" value="START-like_dom_sf"/>
</dbReference>
<evidence type="ECO:0000313" key="1">
    <source>
        <dbReference type="EMBL" id="EFW93232.1"/>
    </source>
</evidence>
<name>E7QQG8_HALPU</name>
<dbReference type="SUPFAM" id="SSF55961">
    <property type="entry name" value="Bet v1-like"/>
    <property type="match status" value="1"/>
</dbReference>
<protein>
    <submittedName>
        <fullName evidence="2">Polyketide cyclase / dehydrase and lipid transport</fullName>
    </submittedName>
</protein>
<dbReference type="eggNOG" id="arCOG06222">
    <property type="taxonomic scope" value="Archaea"/>
</dbReference>
<sequence length="136" mass="15094">MQSEVRVERGSDGRHIAVSRTTAAPPERVWTVLTDTTAWPSWGPSVTDVECSDRVIRVGSTGRVRTPLGVWVPFEITTCDEFRWTWTVARVPATGHRVEGFETGSRVVFELPLLAAGYVPVCRRALDAIDRLAAEE</sequence>
<dbReference type="EMBL" id="AEMG01000004">
    <property type="protein sequence ID" value="EFW93232.1"/>
    <property type="molecule type" value="Genomic_DNA"/>
</dbReference>
<dbReference type="Proteomes" id="UP000184203">
    <property type="component" value="Unassembled WGS sequence"/>
</dbReference>
<reference evidence="4" key="2">
    <citation type="submission" date="2016-11" db="EMBL/GenBank/DDBJ databases">
        <authorList>
            <person name="Varghese N."/>
            <person name="Submissions S."/>
        </authorList>
    </citation>
    <scope>NUCLEOTIDE SEQUENCE [LARGE SCALE GENOMIC DNA]</scope>
    <source>
        <strain evidence="4">DX253</strain>
    </source>
</reference>
<dbReference type="Gene3D" id="3.30.530.20">
    <property type="match status" value="1"/>
</dbReference>